<dbReference type="PROSITE" id="PS50234">
    <property type="entry name" value="VWFA"/>
    <property type="match status" value="1"/>
</dbReference>
<dbReference type="EMBL" id="JBHSAY010000003">
    <property type="protein sequence ID" value="MFC4129223.1"/>
    <property type="molecule type" value="Genomic_DNA"/>
</dbReference>
<name>A0ABV8LF44_9ACTN</name>
<dbReference type="SMART" id="SM00327">
    <property type="entry name" value="VWA"/>
    <property type="match status" value="1"/>
</dbReference>
<dbReference type="InterPro" id="IPR036465">
    <property type="entry name" value="vWFA_dom_sf"/>
</dbReference>
<dbReference type="Pfam" id="PF13531">
    <property type="entry name" value="SBP_bac_11"/>
    <property type="match status" value="1"/>
</dbReference>
<proteinExistence type="predicted"/>
<evidence type="ECO:0000313" key="3">
    <source>
        <dbReference type="Proteomes" id="UP001595816"/>
    </source>
</evidence>
<dbReference type="SUPFAM" id="SSF53850">
    <property type="entry name" value="Periplasmic binding protein-like II"/>
    <property type="match status" value="1"/>
</dbReference>
<feature type="domain" description="VWFA" evidence="1">
    <location>
        <begin position="368"/>
        <end position="554"/>
    </location>
</feature>
<comment type="caution">
    <text evidence="2">The sequence shown here is derived from an EMBL/GenBank/DDBJ whole genome shotgun (WGS) entry which is preliminary data.</text>
</comment>
<gene>
    <name evidence="2" type="ORF">ACFOZ4_01190</name>
</gene>
<evidence type="ECO:0000259" key="1">
    <source>
        <dbReference type="PROSITE" id="PS50234"/>
    </source>
</evidence>
<protein>
    <submittedName>
        <fullName evidence="2">Substrate-binding and VWA domain-containing protein</fullName>
    </submittedName>
</protein>
<keyword evidence="3" id="KW-1185">Reference proteome</keyword>
<dbReference type="Proteomes" id="UP001595816">
    <property type="component" value="Unassembled WGS sequence"/>
</dbReference>
<evidence type="ECO:0000313" key="2">
    <source>
        <dbReference type="EMBL" id="MFC4129223.1"/>
    </source>
</evidence>
<dbReference type="Pfam" id="PF00092">
    <property type="entry name" value="VWA"/>
    <property type="match status" value="1"/>
</dbReference>
<dbReference type="Gene3D" id="3.40.50.410">
    <property type="entry name" value="von Willebrand factor, type A domain"/>
    <property type="match status" value="1"/>
</dbReference>
<dbReference type="SUPFAM" id="SSF53300">
    <property type="entry name" value="vWA-like"/>
    <property type="match status" value="1"/>
</dbReference>
<sequence length="556" mass="57873">MAGRHRPRRGPGQLTLAVAGATVLLLSLGVLVKTVTADADGCGTSTGTRLVVAADPAIAPALIEIANSWQQTAAKDAASCVNVEVQPRSSAEMANALGTYSGGTVDIGRSPVPTPTEADLPAVWIPDSSAWLGRVRAVDRDAFDLTTPSVAISPVVVGMPEAVARQLGTGPLDAKAMGALLADGKVKLGMTDPRRDTAGLVGAMLLKDVVVTQESDLPKLVGAFRLRVNTDKAYADTKDLFAGFATGLGAAPMSEQSVIQYNASNPTVKAAAVPLAVEPTLDFPYAVLTQKTPKVRSAAEAFRSALSSEAYADVLGRHGLRTPSGVAGPGFTVGHGVTATQAHVQPVTDLTSVRTALSIWVAAKTPSKVITLADVTSSMSLPLNASGKTRLKLMQESATHGLTLFTSDSQLALWGFAGRGTQPLVQMGTLDKVQRQKLDQTMRAAHLAGTDECPLFEALLSAYKSLKASYDPERSNTIVVFTDGRSNLSGGLTLAKVKLELEALADVARPIRVILLGIGTADLTELTQIAEITGGGAFPLTDANQLDQIFLKALLA</sequence>
<dbReference type="RefSeq" id="WP_253758986.1">
    <property type="nucleotide sequence ID" value="NZ_JAMZDZ010000001.1"/>
</dbReference>
<reference evidence="3" key="1">
    <citation type="journal article" date="2019" name="Int. J. Syst. Evol. Microbiol.">
        <title>The Global Catalogue of Microorganisms (GCM) 10K type strain sequencing project: providing services to taxonomists for standard genome sequencing and annotation.</title>
        <authorList>
            <consortium name="The Broad Institute Genomics Platform"/>
            <consortium name="The Broad Institute Genome Sequencing Center for Infectious Disease"/>
            <person name="Wu L."/>
            <person name="Ma J."/>
        </authorList>
    </citation>
    <scope>NUCLEOTIDE SEQUENCE [LARGE SCALE GENOMIC DNA]</scope>
    <source>
        <strain evidence="3">CGMCC 4.7289</strain>
    </source>
</reference>
<accession>A0ABV8LF44</accession>
<organism evidence="2 3">
    <name type="scientific">Hamadaea flava</name>
    <dbReference type="NCBI Taxonomy" id="1742688"/>
    <lineage>
        <taxon>Bacteria</taxon>
        <taxon>Bacillati</taxon>
        <taxon>Actinomycetota</taxon>
        <taxon>Actinomycetes</taxon>
        <taxon>Micromonosporales</taxon>
        <taxon>Micromonosporaceae</taxon>
        <taxon>Hamadaea</taxon>
    </lineage>
</organism>
<dbReference type="InterPro" id="IPR002035">
    <property type="entry name" value="VWF_A"/>
</dbReference>